<reference evidence="3" key="1">
    <citation type="submission" date="2016-06" db="EMBL/GenBank/DDBJ databases">
        <title>Genome sequencing of cellulolytic organisms.</title>
        <authorList>
            <person name="Bohra V."/>
            <person name="Dafale N.A."/>
            <person name="Purohit H.J."/>
        </authorList>
    </citation>
    <scope>NUCLEOTIDE SEQUENCE [LARGE SCALE GENOMIC DNA]</scope>
    <source>
        <strain evidence="3">ND21</strain>
    </source>
</reference>
<protein>
    <recommendedName>
        <fullName evidence="1">GIY-YIG catalytic domain-containing protein</fullName>
    </recommendedName>
</protein>
<dbReference type="EMBL" id="LZEM01000001">
    <property type="protein sequence ID" value="OAZ45757.1"/>
    <property type="molecule type" value="Genomic_DNA"/>
</dbReference>
<keyword evidence="3" id="KW-1185">Reference proteome</keyword>
<evidence type="ECO:0000313" key="2">
    <source>
        <dbReference type="EMBL" id="OAZ45757.1"/>
    </source>
</evidence>
<gene>
    <name evidence="2" type="ORF">A9Z40_01255</name>
</gene>
<dbReference type="InterPro" id="IPR049311">
    <property type="entry name" value="GIY_YIG_cat"/>
</dbReference>
<name>A0ABX2WN17_9MICO</name>
<dbReference type="Pfam" id="PF20815">
    <property type="entry name" value="GIY_YIG_2"/>
    <property type="match status" value="1"/>
</dbReference>
<comment type="caution">
    <text evidence="2">The sequence shown here is derived from an EMBL/GenBank/DDBJ whole genome shotgun (WGS) entry which is preliminary data.</text>
</comment>
<dbReference type="Proteomes" id="UP000093918">
    <property type="component" value="Unassembled WGS sequence"/>
</dbReference>
<accession>A0ABX2WN17</accession>
<evidence type="ECO:0000259" key="1">
    <source>
        <dbReference type="Pfam" id="PF20815"/>
    </source>
</evidence>
<evidence type="ECO:0000313" key="3">
    <source>
        <dbReference type="Proteomes" id="UP000093918"/>
    </source>
</evidence>
<proteinExistence type="predicted"/>
<organism evidence="2 3">
    <name type="scientific">Microbacterium arborescens</name>
    <dbReference type="NCBI Taxonomy" id="33883"/>
    <lineage>
        <taxon>Bacteria</taxon>
        <taxon>Bacillati</taxon>
        <taxon>Actinomycetota</taxon>
        <taxon>Actinomycetes</taxon>
        <taxon>Micrococcales</taxon>
        <taxon>Microbacteriaceae</taxon>
        <taxon>Microbacterium</taxon>
    </lineage>
</organism>
<feature type="domain" description="GIY-YIG catalytic" evidence="1">
    <location>
        <begin position="128"/>
        <end position="260"/>
    </location>
</feature>
<sequence length="282" mass="30257">MTLHYAIEAALSEAGRAMTTAELAELVNIGGLYKKRDGSPVTPFQIHGRTRKYPQLFSKAGSTISLTRWGDSAGQASINETRRTMPASVVRSTTPSSAVTSDVEASLLNDEGFRPAGSIDPEVPDRPGLYAIKVRDQTALPQPFCDLLNSRGSGLIYVGIASTSLRERFLGQELRARGHGTFFRSIGAVLGFRPPLGSLVGMANGRNYTFAARDNEAIIDWINANLIVNWIEFAGAHGMEESALLRAHTPLLNLQGNPAALPLLQALRAECVRIANAGANTA</sequence>
<dbReference type="RefSeq" id="WP_064955057.1">
    <property type="nucleotide sequence ID" value="NZ_LZEM01000001.1"/>
</dbReference>